<evidence type="ECO:0000313" key="2">
    <source>
        <dbReference type="Proteomes" id="UP000603200"/>
    </source>
</evidence>
<protein>
    <submittedName>
        <fullName evidence="1">Uncharacterized protein</fullName>
    </submittedName>
</protein>
<keyword evidence="2" id="KW-1185">Reference proteome</keyword>
<comment type="caution">
    <text evidence="1">The sequence shown here is derived from an EMBL/GenBank/DDBJ whole genome shotgun (WGS) entry which is preliminary data.</text>
</comment>
<dbReference type="EMBL" id="BOMN01000075">
    <property type="protein sequence ID" value="GIE22412.1"/>
    <property type="molecule type" value="Genomic_DNA"/>
</dbReference>
<organism evidence="1 2">
    <name type="scientific">Winogradskya humida</name>
    <dbReference type="NCBI Taxonomy" id="113566"/>
    <lineage>
        <taxon>Bacteria</taxon>
        <taxon>Bacillati</taxon>
        <taxon>Actinomycetota</taxon>
        <taxon>Actinomycetes</taxon>
        <taxon>Micromonosporales</taxon>
        <taxon>Micromonosporaceae</taxon>
        <taxon>Winogradskya</taxon>
    </lineage>
</organism>
<sequence length="105" mass="10412">MGGVGGVPVGGDGWGAGVLRLSGVVKGLRVGLPFGVGWGGRVEGVKRGASRGRFCWVNSGGPSRRGSMFVGRGAGDGFGVADGWWRGCGAAVFGACEGWGYPAPG</sequence>
<proteinExistence type="predicted"/>
<accession>A0ABQ3ZUY0</accession>
<name>A0ABQ3ZUY0_9ACTN</name>
<dbReference type="Proteomes" id="UP000603200">
    <property type="component" value="Unassembled WGS sequence"/>
</dbReference>
<evidence type="ECO:0000313" key="1">
    <source>
        <dbReference type="EMBL" id="GIE22412.1"/>
    </source>
</evidence>
<reference evidence="1 2" key="1">
    <citation type="submission" date="2021-01" db="EMBL/GenBank/DDBJ databases">
        <title>Whole genome shotgun sequence of Actinoplanes humidus NBRC 14915.</title>
        <authorList>
            <person name="Komaki H."/>
            <person name="Tamura T."/>
        </authorList>
    </citation>
    <scope>NUCLEOTIDE SEQUENCE [LARGE SCALE GENOMIC DNA]</scope>
    <source>
        <strain evidence="1 2">NBRC 14915</strain>
    </source>
</reference>
<gene>
    <name evidence="1" type="ORF">Ahu01nite_055140</name>
</gene>